<keyword evidence="5 8" id="KW-0520">NAD</keyword>
<dbReference type="GO" id="GO:0003950">
    <property type="term" value="F:NAD+ poly-ADP-ribosyltransferase activity"/>
    <property type="evidence" value="ECO:0007669"/>
    <property type="project" value="UniProtKB-UniRule"/>
</dbReference>
<evidence type="ECO:0000256" key="8">
    <source>
        <dbReference type="RuleBase" id="RU362114"/>
    </source>
</evidence>
<gene>
    <name evidence="13" type="primary">Contig16994.g18106</name>
    <name evidence="13" type="ORF">STYLEM_3189</name>
</gene>
<keyword evidence="9" id="KW-0175">Coiled coil</keyword>
<evidence type="ECO:0000256" key="4">
    <source>
        <dbReference type="ARBA" id="ARBA00022695"/>
    </source>
</evidence>
<dbReference type="InterPro" id="IPR036770">
    <property type="entry name" value="Ankyrin_rpt-contain_sf"/>
</dbReference>
<dbReference type="InterPro" id="IPR012317">
    <property type="entry name" value="Poly(ADP-ribose)pol_cat_dom"/>
</dbReference>
<dbReference type="PROSITE" id="PS51059">
    <property type="entry name" value="PARP_CATALYTIC"/>
    <property type="match status" value="1"/>
</dbReference>
<dbReference type="Proteomes" id="UP000039865">
    <property type="component" value="Unassembled WGS sequence"/>
</dbReference>
<dbReference type="InterPro" id="IPR002110">
    <property type="entry name" value="Ankyrin_rpt"/>
</dbReference>
<dbReference type="Pfam" id="PF00644">
    <property type="entry name" value="PARP"/>
    <property type="match status" value="1"/>
</dbReference>
<dbReference type="CDD" id="cd07997">
    <property type="entry name" value="WGR_PARP"/>
    <property type="match status" value="1"/>
</dbReference>
<keyword evidence="7" id="KW-0040">ANK repeat</keyword>
<keyword evidence="4" id="KW-0548">Nucleotidyltransferase</keyword>
<feature type="coiled-coil region" evidence="9">
    <location>
        <begin position="1384"/>
        <end position="1440"/>
    </location>
</feature>
<evidence type="ECO:0000256" key="1">
    <source>
        <dbReference type="ARBA" id="ARBA00004123"/>
    </source>
</evidence>
<keyword evidence="14" id="KW-1185">Reference proteome</keyword>
<dbReference type="Gene3D" id="1.25.40.20">
    <property type="entry name" value="Ankyrin repeat-containing domain"/>
    <property type="match status" value="2"/>
</dbReference>
<dbReference type="GO" id="GO:1990404">
    <property type="term" value="F:NAD+-protein mono-ADP-ribosyltransferase activity"/>
    <property type="evidence" value="ECO:0007669"/>
    <property type="project" value="TreeGrafter"/>
</dbReference>
<feature type="domain" description="PARP alpha-helical" evidence="11">
    <location>
        <begin position="1035"/>
        <end position="1163"/>
    </location>
</feature>
<dbReference type="PROSITE" id="PS51060">
    <property type="entry name" value="PARP_ALPHA_HD"/>
    <property type="match status" value="1"/>
</dbReference>
<keyword evidence="2 8" id="KW-0328">Glycosyltransferase</keyword>
<feature type="domain" description="PARP catalytic" evidence="10">
    <location>
        <begin position="1173"/>
        <end position="1393"/>
    </location>
</feature>
<dbReference type="GO" id="GO:0006302">
    <property type="term" value="P:double-strand break repair"/>
    <property type="evidence" value="ECO:0007669"/>
    <property type="project" value="TreeGrafter"/>
</dbReference>
<proteinExistence type="predicted"/>
<dbReference type="Pfam" id="PF02877">
    <property type="entry name" value="PARP_reg"/>
    <property type="match status" value="1"/>
</dbReference>
<sequence length="1570" mass="182272">MGACVNQYYIYPTYLALHPKFRDQMLTFYRLTAEENKEFQQLARRDYDAYKNKQPLAYEPEAIQPSQLIPIIPNSIFSNYSFNTATQITITPAQQFYNNLAYLNLYGLMSFMNSFKSMKLLKILVKEGLDINQKTLAGQTFFIELVSTIPNDDIQFTEYFEFLEQHNLDKSVTDQQGNNALLLSFQQNKIKIAEYLLTKNMDINATNKQIETLLILTVKKNDFDMAEYLLDKGSDPNIQDKMGRTALHYAVNNSSSTIDANFDMENLLISNNANVNLQDRTKRTPLHYAFVKIGQQSNQNQAMDPIETISSLCSVKDANPSIQDKYGKNVLHYAAQRGATISTLYLEKKGVDFHQKDAYGNTPLATAMLYNQVQYAIMLIKQGSNVNELVYPENRQAYLEYKKKIRESQMIDEDPDVSEPEAPVYNQNSIFGQQQYSLFGQQQYGYGQQQIFNAKQLSQPENMFKLAVQYQQLGLSYLILDYGFDLIMAMEDALKQQKFSLALTLLQKVSDNKAIQKSNQKNQNLFHILAINAKILNGMQNSKQLNRIYKQFKRREIDIAQKDILGRLPIHYAAINGAYSLLEIMLADACVQVDEVDSLGQTPLVLAIKGKNLRVNDNYHCFKILMNSQKVRQNIIYEEKYYDESNFQIYVPETLKVTPFNHLTRSIKFLEQNLAVSYLELFFASSSNLFDVFDQRDEQNRDPIMVLAQQNDYNCFKLIFKQIKVNMSKILPRYQGTIEPLPNKKEQTKNDLKKILENKDNQGKTSLQILITNCDSGTYDNYRFFLKLVSLGAEITSQNSDIKQIFDYQSKYPKSYIYRLIQKELKLNNLNKLPMLNINTQTNKKSEEKMIQLEDMMMIDTTQVDYLRDSERYLSELAQSQQIVIQKILPKPDKILGVDDKALTVEFENEDDIDSAYEANLIKIDLKKYGHSSRVYYKIQLLHDKVKNIYVVLTKWGMINAHDQGMCQKTPFQTKEKAVEEFLKIFKLKTSNNWADRENFQLPRAKGKYVYHKVSRQIFNYTDSLVPFIYKECAESQLEKDQQRFIKLIANIGMYSEVLKQKMINNNQLNLSNIKKEDILKGKDILEKIQELFKKAQVQYDEESTSENKYKEIVQLSSELYRTIPFCYSTELPEPICDQQQIDKFRNTLYDLLTLENSTKILMGAKYMSKQMSPLDYIYRSLGIDISYAEQDSLDYEIVKNYVVNTGQSYVNTYTINNIYKISRHQDEQNFQNNGFCNDPHRLLLFHGTGQQNLLSILSTGLKSSPLGVNQHGQAFGPGVYFSNMLDKSASYAVGTRYMELEDQEAYLADIDKDQPQYMERKYILICEVALGYILKQEQAQKTIIHSQYNYNYLQNYVANMAIGSQQQLREINQQVSKLKIVKVENNNQKKVDSDEDNEEVQDEDAKIEDEEVKAQKFDVNELSDEEQEGENEISKKRKLLGEKVNDTRTIRSRRMLEITNEKALPMFDTLWIGANQIPDPQFNLLLEDGSIIPQGRYVKVEQTVKKLEGQQYVKRIHQYTNAPAQSEFIVKNPERIKIRYIVELRSKTQAEKAKEVVQRTKINTDIIVE</sequence>
<keyword evidence="6" id="KW-0539">Nucleus</keyword>
<dbReference type="OrthoDB" id="2017365at2759"/>
<dbReference type="InParanoid" id="A0A077ZW68"/>
<dbReference type="Gene3D" id="3.90.228.10">
    <property type="match status" value="2"/>
</dbReference>
<dbReference type="Pfam" id="PF05406">
    <property type="entry name" value="WGR"/>
    <property type="match status" value="1"/>
</dbReference>
<dbReference type="PROSITE" id="PS50297">
    <property type="entry name" value="ANK_REP_REGION"/>
    <property type="match status" value="2"/>
</dbReference>
<dbReference type="InterPro" id="IPR004102">
    <property type="entry name" value="Poly(ADP-ribose)pol_reg_dom"/>
</dbReference>
<feature type="domain" description="WGR" evidence="12">
    <location>
        <begin position="903"/>
        <end position="1009"/>
    </location>
</feature>
<dbReference type="SMART" id="SM00248">
    <property type="entry name" value="ANK"/>
    <property type="match status" value="11"/>
</dbReference>
<dbReference type="SUPFAM" id="SSF142921">
    <property type="entry name" value="WGR domain-like"/>
    <property type="match status" value="1"/>
</dbReference>
<comment type="subcellular location">
    <subcellularLocation>
        <location evidence="1">Nucleus</location>
    </subcellularLocation>
</comment>
<dbReference type="GO" id="GO:0070212">
    <property type="term" value="P:protein poly-ADP-ribosylation"/>
    <property type="evidence" value="ECO:0007669"/>
    <property type="project" value="TreeGrafter"/>
</dbReference>
<dbReference type="SMART" id="SM00773">
    <property type="entry name" value="WGR"/>
    <property type="match status" value="1"/>
</dbReference>
<keyword evidence="3 8" id="KW-0808">Transferase</keyword>
<evidence type="ECO:0000259" key="11">
    <source>
        <dbReference type="PROSITE" id="PS51060"/>
    </source>
</evidence>
<evidence type="ECO:0000259" key="10">
    <source>
        <dbReference type="PROSITE" id="PS51059"/>
    </source>
</evidence>
<evidence type="ECO:0000256" key="7">
    <source>
        <dbReference type="PROSITE-ProRule" id="PRU00023"/>
    </source>
</evidence>
<dbReference type="PANTHER" id="PTHR10459">
    <property type="entry name" value="DNA LIGASE"/>
    <property type="match status" value="1"/>
</dbReference>
<reference evidence="13 14" key="1">
    <citation type="submission" date="2014-06" db="EMBL/GenBank/DDBJ databases">
        <authorList>
            <person name="Swart Estienne"/>
        </authorList>
    </citation>
    <scope>NUCLEOTIDE SEQUENCE [LARGE SCALE GENOMIC DNA]</scope>
    <source>
        <strain evidence="13 14">130c</strain>
    </source>
</reference>
<dbReference type="EMBL" id="CCKQ01003087">
    <property type="protein sequence ID" value="CDW74195.1"/>
    <property type="molecule type" value="Genomic_DNA"/>
</dbReference>
<dbReference type="SUPFAM" id="SSF48403">
    <property type="entry name" value="Ankyrin repeat"/>
    <property type="match status" value="2"/>
</dbReference>
<evidence type="ECO:0000256" key="5">
    <source>
        <dbReference type="ARBA" id="ARBA00023027"/>
    </source>
</evidence>
<evidence type="ECO:0000256" key="3">
    <source>
        <dbReference type="ARBA" id="ARBA00022679"/>
    </source>
</evidence>
<evidence type="ECO:0000313" key="14">
    <source>
        <dbReference type="Proteomes" id="UP000039865"/>
    </source>
</evidence>
<dbReference type="GO" id="GO:0016779">
    <property type="term" value="F:nucleotidyltransferase activity"/>
    <property type="evidence" value="ECO:0007669"/>
    <property type="project" value="UniProtKB-KW"/>
</dbReference>
<feature type="repeat" description="ANK" evidence="7">
    <location>
        <begin position="242"/>
        <end position="280"/>
    </location>
</feature>
<feature type="repeat" description="ANK" evidence="7">
    <location>
        <begin position="176"/>
        <end position="208"/>
    </location>
</feature>
<dbReference type="InterPro" id="IPR036616">
    <property type="entry name" value="Poly(ADP-ribose)pol_reg_dom_sf"/>
</dbReference>
<dbReference type="GO" id="GO:0005730">
    <property type="term" value="C:nucleolus"/>
    <property type="evidence" value="ECO:0007669"/>
    <property type="project" value="TreeGrafter"/>
</dbReference>
<accession>A0A077ZW68</accession>
<organism evidence="13 14">
    <name type="scientific">Stylonychia lemnae</name>
    <name type="common">Ciliate</name>
    <dbReference type="NCBI Taxonomy" id="5949"/>
    <lineage>
        <taxon>Eukaryota</taxon>
        <taxon>Sar</taxon>
        <taxon>Alveolata</taxon>
        <taxon>Ciliophora</taxon>
        <taxon>Intramacronucleata</taxon>
        <taxon>Spirotrichea</taxon>
        <taxon>Stichotrichia</taxon>
        <taxon>Sporadotrichida</taxon>
        <taxon>Oxytrichidae</taxon>
        <taxon>Stylonychinae</taxon>
        <taxon>Stylonychia</taxon>
    </lineage>
</organism>
<evidence type="ECO:0000256" key="6">
    <source>
        <dbReference type="ARBA" id="ARBA00023242"/>
    </source>
</evidence>
<dbReference type="InterPro" id="IPR036930">
    <property type="entry name" value="WGR_dom_sf"/>
</dbReference>
<dbReference type="EC" id="2.4.2.-" evidence="8"/>
<protein>
    <recommendedName>
        <fullName evidence="8">Poly [ADP-ribose] polymerase</fullName>
        <shortName evidence="8">PARP</shortName>
        <ecNumber evidence="8">2.4.2.-</ecNumber>
    </recommendedName>
</protein>
<feature type="repeat" description="ANK" evidence="7">
    <location>
        <begin position="209"/>
        <end position="241"/>
    </location>
</feature>
<dbReference type="SUPFAM" id="SSF47587">
    <property type="entry name" value="Domain of poly(ADP-ribose) polymerase"/>
    <property type="match status" value="1"/>
</dbReference>
<evidence type="ECO:0000259" key="12">
    <source>
        <dbReference type="PROSITE" id="PS51977"/>
    </source>
</evidence>
<dbReference type="InterPro" id="IPR050800">
    <property type="entry name" value="ARTD/PARP"/>
</dbReference>
<name>A0A077ZW68_STYLE</name>
<dbReference type="InterPro" id="IPR008893">
    <property type="entry name" value="WGR_domain"/>
</dbReference>
<dbReference type="PANTHER" id="PTHR10459:SF108">
    <property type="entry name" value="POLY [ADP-RIBOSE] POLYMERASE"/>
    <property type="match status" value="1"/>
</dbReference>
<dbReference type="PROSITE" id="PS50088">
    <property type="entry name" value="ANK_REPEAT"/>
    <property type="match status" value="4"/>
</dbReference>
<dbReference type="Pfam" id="PF12796">
    <property type="entry name" value="Ank_2"/>
    <property type="match status" value="2"/>
</dbReference>
<dbReference type="OMA" id="ALNDICA"/>
<evidence type="ECO:0000256" key="2">
    <source>
        <dbReference type="ARBA" id="ARBA00022676"/>
    </source>
</evidence>
<dbReference type="PROSITE" id="PS51977">
    <property type="entry name" value="WGR"/>
    <property type="match status" value="1"/>
</dbReference>
<dbReference type="SUPFAM" id="SSF56399">
    <property type="entry name" value="ADP-ribosylation"/>
    <property type="match status" value="1"/>
</dbReference>
<feature type="repeat" description="ANK" evidence="7">
    <location>
        <begin position="359"/>
        <end position="387"/>
    </location>
</feature>
<evidence type="ECO:0000313" key="13">
    <source>
        <dbReference type="EMBL" id="CDW74195.1"/>
    </source>
</evidence>
<evidence type="ECO:0000256" key="9">
    <source>
        <dbReference type="SAM" id="Coils"/>
    </source>
</evidence>
<dbReference type="Gene3D" id="1.20.142.10">
    <property type="entry name" value="Poly(ADP-ribose) polymerase, regulatory domain"/>
    <property type="match status" value="1"/>
</dbReference>